<keyword evidence="3" id="KW-1185">Reference proteome</keyword>
<gene>
    <name evidence="2" type="ORF">HMPREF9696_02123</name>
</gene>
<dbReference type="Proteomes" id="UP000001095">
    <property type="component" value="Unassembled WGS sequence"/>
</dbReference>
<name>K8P374_9BRAD</name>
<protein>
    <submittedName>
        <fullName evidence="2">Uncharacterized protein</fullName>
    </submittedName>
</protein>
<feature type="transmembrane region" description="Helical" evidence="1">
    <location>
        <begin position="16"/>
        <end position="42"/>
    </location>
</feature>
<keyword evidence="1" id="KW-0812">Transmembrane</keyword>
<evidence type="ECO:0000313" key="2">
    <source>
        <dbReference type="EMBL" id="EKS35911.1"/>
    </source>
</evidence>
<keyword evidence="1" id="KW-0472">Membrane</keyword>
<dbReference type="RefSeq" id="WP_002712989.1">
    <property type="nucleotide sequence ID" value="NZ_KB375281.1"/>
</dbReference>
<comment type="caution">
    <text evidence="2">The sequence shown here is derived from an EMBL/GenBank/DDBJ whole genome shotgun (WGS) entry which is preliminary data.</text>
</comment>
<keyword evidence="1" id="KW-1133">Transmembrane helix</keyword>
<dbReference type="PATRIC" id="fig|883079.3.peg.2154"/>
<reference evidence="2 3" key="1">
    <citation type="submission" date="2012-04" db="EMBL/GenBank/DDBJ databases">
        <title>The Genome Sequence of Afipia clevelandensis ATCC 49720.</title>
        <authorList>
            <consortium name="The Broad Institute Genome Sequencing Platform"/>
            <person name="Earl A."/>
            <person name="Ward D."/>
            <person name="Feldgarden M."/>
            <person name="Gevers D."/>
            <person name="Huys G."/>
            <person name="Walker B."/>
            <person name="Young S.K."/>
            <person name="Zeng Q."/>
            <person name="Gargeya S."/>
            <person name="Fitzgerald M."/>
            <person name="Haas B."/>
            <person name="Abouelleil A."/>
            <person name="Alvarado L."/>
            <person name="Arachchi H.M."/>
            <person name="Berlin A."/>
            <person name="Chapman S.B."/>
            <person name="Goldberg J."/>
            <person name="Griggs A."/>
            <person name="Gujja S."/>
            <person name="Hansen M."/>
            <person name="Howarth C."/>
            <person name="Imamovic A."/>
            <person name="Larimer J."/>
            <person name="McCowen C."/>
            <person name="Montmayeur A."/>
            <person name="Murphy C."/>
            <person name="Neiman D."/>
            <person name="Pearson M."/>
            <person name="Priest M."/>
            <person name="Roberts A."/>
            <person name="Saif S."/>
            <person name="Shea T."/>
            <person name="Sisk P."/>
            <person name="Sykes S."/>
            <person name="Wortman J."/>
            <person name="Nusbaum C."/>
            <person name="Birren B."/>
        </authorList>
    </citation>
    <scope>NUCLEOTIDE SEQUENCE [LARGE SCALE GENOMIC DNA]</scope>
    <source>
        <strain evidence="2 3">ATCC 49720</strain>
    </source>
</reference>
<dbReference type="AlphaFoldDB" id="K8P374"/>
<evidence type="ECO:0000256" key="1">
    <source>
        <dbReference type="SAM" id="Phobius"/>
    </source>
</evidence>
<evidence type="ECO:0000313" key="3">
    <source>
        <dbReference type="Proteomes" id="UP000001095"/>
    </source>
</evidence>
<sequence length="44" mass="4545">MNLGRALQNWLNSHGLGAIIAAVLGVIALLAVILVVGGYYIVTP</sequence>
<accession>K8P374</accession>
<proteinExistence type="predicted"/>
<organism evidence="2 3">
    <name type="scientific">Afipia clevelandensis ATCC 49720</name>
    <dbReference type="NCBI Taxonomy" id="883079"/>
    <lineage>
        <taxon>Bacteria</taxon>
        <taxon>Pseudomonadati</taxon>
        <taxon>Pseudomonadota</taxon>
        <taxon>Alphaproteobacteria</taxon>
        <taxon>Hyphomicrobiales</taxon>
        <taxon>Nitrobacteraceae</taxon>
        <taxon>Afipia</taxon>
    </lineage>
</organism>
<dbReference type="HOGENOM" id="CLU_217281_0_0_5"/>
<dbReference type="EMBL" id="AGWY01000008">
    <property type="protein sequence ID" value="EKS35911.1"/>
    <property type="molecule type" value="Genomic_DNA"/>
</dbReference>